<dbReference type="Gene3D" id="2.40.180.10">
    <property type="entry name" value="Catalase core domain"/>
    <property type="match status" value="1"/>
</dbReference>
<dbReference type="GO" id="GO:0004601">
    <property type="term" value="F:peroxidase activity"/>
    <property type="evidence" value="ECO:0007669"/>
    <property type="project" value="UniProtKB-KW"/>
</dbReference>
<dbReference type="Pfam" id="PF00199">
    <property type="entry name" value="Catalase"/>
    <property type="match status" value="1"/>
</dbReference>
<keyword evidence="4 7" id="KW-0479">Metal-binding</keyword>
<protein>
    <recommendedName>
        <fullName evidence="7">Catalase-related peroxidase</fullName>
        <ecNumber evidence="7">1.11.1.-</ecNumber>
    </recommendedName>
</protein>
<keyword evidence="6 7" id="KW-0408">Iron</keyword>
<dbReference type="EC" id="1.11.1.-" evidence="7"/>
<dbReference type="SUPFAM" id="SSF56634">
    <property type="entry name" value="Heme-dependent catalase-like"/>
    <property type="match status" value="1"/>
</dbReference>
<gene>
    <name evidence="9" type="ORF">Q4F19_18540</name>
</gene>
<dbReference type="PROSITE" id="PS51402">
    <property type="entry name" value="CATALASE_3"/>
    <property type="match status" value="1"/>
</dbReference>
<dbReference type="InterPro" id="IPR020835">
    <property type="entry name" value="Catalase_sf"/>
</dbReference>
<dbReference type="CDD" id="cd08153">
    <property type="entry name" value="srpA_like"/>
    <property type="match status" value="1"/>
</dbReference>
<evidence type="ECO:0000256" key="5">
    <source>
        <dbReference type="ARBA" id="ARBA00023002"/>
    </source>
</evidence>
<dbReference type="Proteomes" id="UP001169764">
    <property type="component" value="Unassembled WGS sequence"/>
</dbReference>
<organism evidence="9 10">
    <name type="scientific">Sphingomonas natans</name>
    <dbReference type="NCBI Taxonomy" id="3063330"/>
    <lineage>
        <taxon>Bacteria</taxon>
        <taxon>Pseudomonadati</taxon>
        <taxon>Pseudomonadota</taxon>
        <taxon>Alphaproteobacteria</taxon>
        <taxon>Sphingomonadales</taxon>
        <taxon>Sphingomonadaceae</taxon>
        <taxon>Sphingomonas</taxon>
    </lineage>
</organism>
<evidence type="ECO:0000259" key="8">
    <source>
        <dbReference type="SMART" id="SM01060"/>
    </source>
</evidence>
<keyword evidence="10" id="KW-1185">Reference proteome</keyword>
<accession>A0ABT8YDC8</accession>
<evidence type="ECO:0000256" key="3">
    <source>
        <dbReference type="ARBA" id="ARBA00022617"/>
    </source>
</evidence>
<comment type="function">
    <text evidence="7">Has an organic peroxide-dependent peroxidase activity.</text>
</comment>
<dbReference type="RefSeq" id="WP_303545873.1">
    <property type="nucleotide sequence ID" value="NZ_JAUOTP010000010.1"/>
</dbReference>
<comment type="cofactor">
    <cofactor evidence="7">
        <name>heme</name>
        <dbReference type="ChEBI" id="CHEBI:30413"/>
    </cofactor>
</comment>
<keyword evidence="3 7" id="KW-0349">Heme</keyword>
<keyword evidence="5 7" id="KW-0560">Oxidoreductase</keyword>
<name>A0ABT8YDC8_9SPHN</name>
<evidence type="ECO:0000256" key="2">
    <source>
        <dbReference type="ARBA" id="ARBA00022559"/>
    </source>
</evidence>
<dbReference type="PIRSF" id="PIRSF000296">
    <property type="entry name" value="SrpA"/>
    <property type="match status" value="1"/>
</dbReference>
<proteinExistence type="inferred from homology"/>
<evidence type="ECO:0000313" key="9">
    <source>
        <dbReference type="EMBL" id="MDO6416390.1"/>
    </source>
</evidence>
<evidence type="ECO:0000256" key="4">
    <source>
        <dbReference type="ARBA" id="ARBA00022723"/>
    </source>
</evidence>
<sequence>MAVPIRILPRLALIAALLAALALIFAWVGGWIGRGRISGAAVADVLQAANGKVYPGFRRAHAKGLCVSGHFDANGAGAVLSRAALFQRGSYPVIGRASTGGGDPISADGRPVFHALGLRFALPQGEEWRMAIDHTPIFVVSNPADFVALQQASIPDPKTGKPDPAKIGPFVASHPETAAFLAYMKTAPLPSSFANGPYYSINAFRFLDAAGTSRAVRWQFEPEAPFTELDKATLDKRPKDFLFDELLARVKQGPIRWRMILVVANPGDRTDNATIRWTGPHRQIDAGTLVLDAATTEAAGNCRDYNYDPLILPKGVAASDDPLLPARSAAYAASFRRRALEGPKPDAITLDYQQGKTL</sequence>
<dbReference type="PANTHER" id="PTHR11465:SF9">
    <property type="entry name" value="CATALASE"/>
    <property type="match status" value="1"/>
</dbReference>
<feature type="domain" description="Catalase core" evidence="8">
    <location>
        <begin position="35"/>
        <end position="357"/>
    </location>
</feature>
<dbReference type="InterPro" id="IPR024168">
    <property type="entry name" value="Catalase_SrpA-type_pred"/>
</dbReference>
<dbReference type="InterPro" id="IPR018028">
    <property type="entry name" value="Catalase"/>
</dbReference>
<dbReference type="PANTHER" id="PTHR11465">
    <property type="entry name" value="CATALASE"/>
    <property type="match status" value="1"/>
</dbReference>
<dbReference type="InterPro" id="IPR011614">
    <property type="entry name" value="Catalase_core"/>
</dbReference>
<comment type="caution">
    <text evidence="9">The sequence shown here is derived from an EMBL/GenBank/DDBJ whole genome shotgun (WGS) entry which is preliminary data.</text>
</comment>
<keyword evidence="2 7" id="KW-0575">Peroxidase</keyword>
<evidence type="ECO:0000256" key="1">
    <source>
        <dbReference type="ARBA" id="ARBA00005329"/>
    </source>
</evidence>
<reference evidence="9" key="1">
    <citation type="submission" date="2023-07" db="EMBL/GenBank/DDBJ databases">
        <authorList>
            <person name="Kim M."/>
        </authorList>
    </citation>
    <scope>NUCLEOTIDE SEQUENCE</scope>
    <source>
        <strain evidence="9">BIUV-7</strain>
    </source>
</reference>
<dbReference type="Gene3D" id="1.20.1280.120">
    <property type="match status" value="1"/>
</dbReference>
<evidence type="ECO:0000256" key="6">
    <source>
        <dbReference type="ARBA" id="ARBA00023004"/>
    </source>
</evidence>
<dbReference type="EMBL" id="JAUOTP010000010">
    <property type="protein sequence ID" value="MDO6416390.1"/>
    <property type="molecule type" value="Genomic_DNA"/>
</dbReference>
<evidence type="ECO:0000256" key="7">
    <source>
        <dbReference type="PIRNR" id="PIRNR000296"/>
    </source>
</evidence>
<comment type="similarity">
    <text evidence="1 7">Belongs to the catalase family.</text>
</comment>
<evidence type="ECO:0000313" key="10">
    <source>
        <dbReference type="Proteomes" id="UP001169764"/>
    </source>
</evidence>
<dbReference type="SMART" id="SM01060">
    <property type="entry name" value="Catalase"/>
    <property type="match status" value="1"/>
</dbReference>